<keyword evidence="1" id="KW-0472">Membrane</keyword>
<accession>A0A1N6PVR1</accession>
<sequence>MSDIPFPVLVAALFLFGCLAGLHMLLRHQETQRALPARDQYLATHDLQSVVCAHCRSIDTREFGLNDGDDNRRVVACSQCDKLLFRYTRGEQ</sequence>
<organism evidence="2 3">
    <name type="scientific">Aromatoleum tolulyticum</name>
    <dbReference type="NCBI Taxonomy" id="34027"/>
    <lineage>
        <taxon>Bacteria</taxon>
        <taxon>Pseudomonadati</taxon>
        <taxon>Pseudomonadota</taxon>
        <taxon>Betaproteobacteria</taxon>
        <taxon>Rhodocyclales</taxon>
        <taxon>Rhodocyclaceae</taxon>
        <taxon>Aromatoleum</taxon>
    </lineage>
</organism>
<keyword evidence="1" id="KW-0812">Transmembrane</keyword>
<evidence type="ECO:0000313" key="3">
    <source>
        <dbReference type="Proteomes" id="UP000186819"/>
    </source>
</evidence>
<keyword evidence="3" id="KW-1185">Reference proteome</keyword>
<dbReference type="Proteomes" id="UP000186819">
    <property type="component" value="Unassembled WGS sequence"/>
</dbReference>
<proteinExistence type="predicted"/>
<evidence type="ECO:0000313" key="2">
    <source>
        <dbReference type="EMBL" id="SIQ08421.1"/>
    </source>
</evidence>
<gene>
    <name evidence="2" type="ORF">SAMN05421829_102220</name>
</gene>
<keyword evidence="1" id="KW-1133">Transmembrane helix</keyword>
<reference evidence="3" key="1">
    <citation type="submission" date="2017-01" db="EMBL/GenBank/DDBJ databases">
        <authorList>
            <person name="Varghese N."/>
            <person name="Submissions S."/>
        </authorList>
    </citation>
    <scope>NUCLEOTIDE SEQUENCE [LARGE SCALE GENOMIC DNA]</scope>
    <source>
        <strain evidence="3">ATCC 51758</strain>
    </source>
</reference>
<protein>
    <submittedName>
        <fullName evidence="2">Uncharacterized protein</fullName>
    </submittedName>
</protein>
<dbReference type="STRING" id="34027.SAMN05421829_102220"/>
<name>A0A1N6PVR1_9RHOO</name>
<dbReference type="EMBL" id="FTMD01000002">
    <property type="protein sequence ID" value="SIQ08421.1"/>
    <property type="molecule type" value="Genomic_DNA"/>
</dbReference>
<dbReference type="AlphaFoldDB" id="A0A1N6PVR1"/>
<feature type="transmembrane region" description="Helical" evidence="1">
    <location>
        <begin position="6"/>
        <end position="26"/>
    </location>
</feature>
<evidence type="ECO:0000256" key="1">
    <source>
        <dbReference type="SAM" id="Phobius"/>
    </source>
</evidence>
<dbReference type="OrthoDB" id="8527395at2"/>
<dbReference type="RefSeq" id="WP_076600733.1">
    <property type="nucleotide sequence ID" value="NZ_FTMD01000002.1"/>
</dbReference>